<dbReference type="AlphaFoldDB" id="A0AAD6ZVZ8"/>
<evidence type="ECO:0000313" key="1">
    <source>
        <dbReference type="EMBL" id="KAJ7340606.1"/>
    </source>
</evidence>
<reference evidence="1" key="1">
    <citation type="submission" date="2023-03" db="EMBL/GenBank/DDBJ databases">
        <title>Massive genome expansion in bonnet fungi (Mycena s.s.) driven by repeated elements and novel gene families across ecological guilds.</title>
        <authorList>
            <consortium name="Lawrence Berkeley National Laboratory"/>
            <person name="Harder C.B."/>
            <person name="Miyauchi S."/>
            <person name="Viragh M."/>
            <person name="Kuo A."/>
            <person name="Thoen E."/>
            <person name="Andreopoulos B."/>
            <person name="Lu D."/>
            <person name="Skrede I."/>
            <person name="Drula E."/>
            <person name="Henrissat B."/>
            <person name="Morin E."/>
            <person name="Kohler A."/>
            <person name="Barry K."/>
            <person name="LaButti K."/>
            <person name="Morin E."/>
            <person name="Salamov A."/>
            <person name="Lipzen A."/>
            <person name="Mereny Z."/>
            <person name="Hegedus B."/>
            <person name="Baldrian P."/>
            <person name="Stursova M."/>
            <person name="Weitz H."/>
            <person name="Taylor A."/>
            <person name="Grigoriev I.V."/>
            <person name="Nagy L.G."/>
            <person name="Martin F."/>
            <person name="Kauserud H."/>
        </authorList>
    </citation>
    <scope>NUCLEOTIDE SEQUENCE</scope>
    <source>
        <strain evidence="1">CBHHK002</strain>
    </source>
</reference>
<dbReference type="EMBL" id="JARIHO010000026">
    <property type="protein sequence ID" value="KAJ7340606.1"/>
    <property type="molecule type" value="Genomic_DNA"/>
</dbReference>
<comment type="caution">
    <text evidence="1">The sequence shown here is derived from an EMBL/GenBank/DDBJ whole genome shotgun (WGS) entry which is preliminary data.</text>
</comment>
<proteinExistence type="predicted"/>
<protein>
    <submittedName>
        <fullName evidence="1">Uncharacterized protein</fullName>
    </submittedName>
</protein>
<sequence>MGDIDLQREIRLDKHSGVAEYRRERRSVRKLYSAKIPGQKSSVTVTTYQGENAGKEWQRDVAKYTAVRHPNIVQLCGTASGRNIYATIFHDDLIPFQHFVGLHRHSPISIVYIYAYMSSMTPGITRLSRMSPEFYRFRQSSESNDFSLGFLWSDDWTPINIRISGIQSAGAHISKTGPQH</sequence>
<name>A0AAD6ZVZ8_9AGAR</name>
<accession>A0AAD6ZVZ8</accession>
<organism evidence="1 2">
    <name type="scientific">Mycena albidolilacea</name>
    <dbReference type="NCBI Taxonomy" id="1033008"/>
    <lineage>
        <taxon>Eukaryota</taxon>
        <taxon>Fungi</taxon>
        <taxon>Dikarya</taxon>
        <taxon>Basidiomycota</taxon>
        <taxon>Agaricomycotina</taxon>
        <taxon>Agaricomycetes</taxon>
        <taxon>Agaricomycetidae</taxon>
        <taxon>Agaricales</taxon>
        <taxon>Marasmiineae</taxon>
        <taxon>Mycenaceae</taxon>
        <taxon>Mycena</taxon>
    </lineage>
</organism>
<evidence type="ECO:0000313" key="2">
    <source>
        <dbReference type="Proteomes" id="UP001218218"/>
    </source>
</evidence>
<gene>
    <name evidence="1" type="ORF">DFH08DRAFT_243021</name>
</gene>
<dbReference type="Proteomes" id="UP001218218">
    <property type="component" value="Unassembled WGS sequence"/>
</dbReference>
<keyword evidence="2" id="KW-1185">Reference proteome</keyword>